<feature type="compositionally biased region" description="Basic and acidic residues" evidence="1">
    <location>
        <begin position="359"/>
        <end position="377"/>
    </location>
</feature>
<feature type="transmembrane region" description="Helical" evidence="2">
    <location>
        <begin position="121"/>
        <end position="146"/>
    </location>
</feature>
<feature type="compositionally biased region" description="Polar residues" evidence="1">
    <location>
        <begin position="906"/>
        <end position="917"/>
    </location>
</feature>
<keyword evidence="2" id="KW-0472">Membrane</keyword>
<gene>
    <name evidence="4" type="ORF">HDU87_005182</name>
</gene>
<reference evidence="4" key="1">
    <citation type="submission" date="2020-05" db="EMBL/GenBank/DDBJ databases">
        <title>Phylogenomic resolution of chytrid fungi.</title>
        <authorList>
            <person name="Stajich J.E."/>
            <person name="Amses K."/>
            <person name="Simmons R."/>
            <person name="Seto K."/>
            <person name="Myers J."/>
            <person name="Bonds A."/>
            <person name="Quandt C.A."/>
            <person name="Barry K."/>
            <person name="Liu P."/>
            <person name="Grigoriev I."/>
            <person name="Longcore J.E."/>
            <person name="James T.Y."/>
        </authorList>
    </citation>
    <scope>NUCLEOTIDE SEQUENCE</scope>
    <source>
        <strain evidence="4">JEL0379</strain>
    </source>
</reference>
<dbReference type="CDD" id="cd00130">
    <property type="entry name" value="PAS"/>
    <property type="match status" value="1"/>
</dbReference>
<name>A0AAD5TJT6_9FUNG</name>
<dbReference type="SUPFAM" id="SSF55785">
    <property type="entry name" value="PYP-like sensor domain (PAS domain)"/>
    <property type="match status" value="1"/>
</dbReference>
<accession>A0AAD5TJT6</accession>
<dbReference type="Gene3D" id="3.30.450.20">
    <property type="entry name" value="PAS domain"/>
    <property type="match status" value="1"/>
</dbReference>
<dbReference type="PANTHER" id="PTHR31600">
    <property type="entry name" value="TINY MACROCYSTS PROTEIN B-RELATED"/>
    <property type="match status" value="1"/>
</dbReference>
<protein>
    <recommendedName>
        <fullName evidence="3">TmcB/TmcC TPR repeats domain-containing protein</fullName>
    </recommendedName>
</protein>
<feature type="region of interest" description="Disordered" evidence="1">
    <location>
        <begin position="352"/>
        <end position="377"/>
    </location>
</feature>
<dbReference type="InterPro" id="IPR052994">
    <property type="entry name" value="Tiny_macrocysts_regulators"/>
</dbReference>
<dbReference type="InterPro" id="IPR057352">
    <property type="entry name" value="TPR_TmcB/C"/>
</dbReference>
<dbReference type="NCBIfam" id="TIGR00229">
    <property type="entry name" value="sensory_box"/>
    <property type="match status" value="1"/>
</dbReference>
<comment type="caution">
    <text evidence="4">The sequence shown here is derived from an EMBL/GenBank/DDBJ whole genome shotgun (WGS) entry which is preliminary data.</text>
</comment>
<keyword evidence="5" id="KW-1185">Reference proteome</keyword>
<feature type="region of interest" description="Disordered" evidence="1">
    <location>
        <begin position="811"/>
        <end position="844"/>
    </location>
</feature>
<feature type="transmembrane region" description="Helical" evidence="2">
    <location>
        <begin position="1432"/>
        <end position="1452"/>
    </location>
</feature>
<proteinExistence type="predicted"/>
<feature type="compositionally biased region" description="Polar residues" evidence="1">
    <location>
        <begin position="871"/>
        <end position="884"/>
    </location>
</feature>
<dbReference type="InterPro" id="IPR000014">
    <property type="entry name" value="PAS"/>
</dbReference>
<dbReference type="Proteomes" id="UP001212152">
    <property type="component" value="Unassembled WGS sequence"/>
</dbReference>
<dbReference type="EMBL" id="JADGJQ010000040">
    <property type="protein sequence ID" value="KAJ3176488.1"/>
    <property type="molecule type" value="Genomic_DNA"/>
</dbReference>
<keyword evidence="2" id="KW-0812">Transmembrane</keyword>
<feature type="transmembrane region" description="Helical" evidence="2">
    <location>
        <begin position="1237"/>
        <end position="1259"/>
    </location>
</feature>
<feature type="transmembrane region" description="Helical" evidence="2">
    <location>
        <begin position="940"/>
        <end position="963"/>
    </location>
</feature>
<sequence length="1534" mass="170928">MHAVSALDAFLQRLQDAFFGILFVIQKHDHAEGNAWPVIEAVVDHIQDLTFPISYPFFPWQQEVHWLASALEWASPEIFLEGTTGIFEGLLIALALTIANAVWAGWAFSQNSFPVIWPLKTLRIMLVLFATVLYIPALTIFVSFVADCHGDCTSSPKLIVNIITVIITVVFILIVLAVSATFFDPDPNESIESRAHSRVHVAYIACRTLLVVLHTTLRVYGDPTSPINQWMLAVACVATSVSLAWMSLWYMPYYSVRYSMLRTTLNFNFAAVSIANIYNLIRPGSDVGIIMLCFLIPASTSLSYLCFQARLRMIEEISTEDADALTLELKIRQILRKRTLLYRTSPKANLTLSNASPGDLEHDHSGPKAVDTAETRAKEEEQRTIKAVYEMYLKKMREDPRCPLLLLFIGAFQLLQLGNKSQCLNTYEKAAALPSLRFDEAFLIFRRKRLLQDEFEGGDAINVIAIGQNMRLAKKYERRAATAVLQFWAELRQKRPQLRRLQKHGRTITSAVSAAQEHFVALMQMSPASPNPYRMYGSFLIHVVNDRDAGQKLLDHADELEESRGGGDQQEQEGMGGEEVLQPDMLSEKSGLFTISGNHEDIGTITRVNKAALKMFHYRKSDILRKNISTIVPSPFAEVHDEVLRAYLDTGYAKVIDRPRQVFGLHSSGYLMMMSLLVKQMPEEGGRQSFLGICSPAPEKPNEDYTILDAEMTVLHFTRRITRLFGTLPEWRREPGAQMPKLWDWMPELDAQRLKECIGRGRIKCIVVPKQQERRDETVEIALTASEVTVRDKVCYICRLVATPVRSEPLPQRVEADEETGSAPPSRQCPFGQESRLRPSQDGVVNDSVLSLTTESVEAMPLSFSKHSLHAGSNSNANHATPETPSARFTRAPEARRVATKRDSEAQSSASGSRRGTSETTFLRSLIMLRNKTAEKRLRWLTGVMLVSLLLISALGVVANLVYTARYAATQDWLEQMRSDVGTCLHAANIADAARTLQLIRAVGENRTGVFEAASATEQLSGDVAALKTLLLEDREDQSPVVWELVTTITARISYVLAASLADPMVDGHIEFVRANAGSGLLTAFNSSAFASIYQLDDDRLWTNMALPIAAPFVYLLLLLAFAWPLYSLIEDYRDQFLKLFLDIPRDVVTGIYEEHMQRLREADEQAQDDEDSGAEFDAGRRLLIERSIISEALPGSDLLGESHVPSDLADDDNLRAGHPAFWKRLRDPHMLFPRGLLVFGVCILYFVSAGSVVSRFAVRAGVRGRQLFWAAQQPVLIRQIDTMTRDLYVAAAGLAASAVTAEQTAALLETLGNVHSALVYGSENLGIPADIVARDITYKNLLYETACAAGSPDDCTTFNSGILSQGLHAALDWYGQYAAMALASPIVDVPALERAVVVIRALDQLYLPIPVDYLVGAQTTAIDEDVQWFRVFHLVCTILFVCAMALAYLALFRPLVQRLAEDSNRTHFMIFMCPASVLGKLDVVRQWMTDAGHGTRSRGNNPTKAQYDDKPQEAQTEKKVAIAATFSDNEDVV</sequence>
<evidence type="ECO:0000256" key="2">
    <source>
        <dbReference type="SAM" id="Phobius"/>
    </source>
</evidence>
<feature type="transmembrane region" description="Helical" evidence="2">
    <location>
        <begin position="227"/>
        <end position="251"/>
    </location>
</feature>
<organism evidence="4 5">
    <name type="scientific">Geranomyces variabilis</name>
    <dbReference type="NCBI Taxonomy" id="109894"/>
    <lineage>
        <taxon>Eukaryota</taxon>
        <taxon>Fungi</taxon>
        <taxon>Fungi incertae sedis</taxon>
        <taxon>Chytridiomycota</taxon>
        <taxon>Chytridiomycota incertae sedis</taxon>
        <taxon>Chytridiomycetes</taxon>
        <taxon>Spizellomycetales</taxon>
        <taxon>Powellomycetaceae</taxon>
        <taxon>Geranomyces</taxon>
    </lineage>
</organism>
<dbReference type="PANTHER" id="PTHR31600:SF2">
    <property type="entry name" value="GAMETE ENRICHED GENE 10 PROTEIN-RELATED"/>
    <property type="match status" value="1"/>
</dbReference>
<dbReference type="InterPro" id="IPR035965">
    <property type="entry name" value="PAS-like_dom_sf"/>
</dbReference>
<feature type="transmembrane region" description="Helical" evidence="2">
    <location>
        <begin position="263"/>
        <end position="281"/>
    </location>
</feature>
<feature type="transmembrane region" description="Helical" evidence="2">
    <location>
        <begin position="1105"/>
        <end position="1127"/>
    </location>
</feature>
<evidence type="ECO:0000313" key="5">
    <source>
        <dbReference type="Proteomes" id="UP001212152"/>
    </source>
</evidence>
<keyword evidence="2" id="KW-1133">Transmembrane helix</keyword>
<evidence type="ECO:0000313" key="4">
    <source>
        <dbReference type="EMBL" id="KAJ3176488.1"/>
    </source>
</evidence>
<feature type="compositionally biased region" description="Basic and acidic residues" evidence="1">
    <location>
        <begin position="891"/>
        <end position="905"/>
    </location>
</feature>
<feature type="transmembrane region" description="Helical" evidence="2">
    <location>
        <begin position="89"/>
        <end position="109"/>
    </location>
</feature>
<evidence type="ECO:0000259" key="3">
    <source>
        <dbReference type="Pfam" id="PF25474"/>
    </source>
</evidence>
<evidence type="ECO:0000256" key="1">
    <source>
        <dbReference type="SAM" id="MobiDB-lite"/>
    </source>
</evidence>
<dbReference type="Pfam" id="PF25474">
    <property type="entry name" value="TPR_TmcB"/>
    <property type="match status" value="1"/>
</dbReference>
<feature type="region of interest" description="Disordered" evidence="1">
    <location>
        <begin position="1493"/>
        <end position="1516"/>
    </location>
</feature>
<feature type="domain" description="TmcB/TmcC TPR repeats" evidence="3">
    <location>
        <begin position="452"/>
        <end position="564"/>
    </location>
</feature>
<feature type="transmembrane region" description="Helical" evidence="2">
    <location>
        <begin position="158"/>
        <end position="180"/>
    </location>
</feature>
<feature type="region of interest" description="Disordered" evidence="1">
    <location>
        <begin position="868"/>
        <end position="917"/>
    </location>
</feature>
<feature type="compositionally biased region" description="Basic and acidic residues" evidence="1">
    <location>
        <begin position="1507"/>
        <end position="1516"/>
    </location>
</feature>